<dbReference type="Proteomes" id="UP000027583">
    <property type="component" value="Unassembled WGS sequence"/>
</dbReference>
<dbReference type="PANTHER" id="PTHR48081">
    <property type="entry name" value="AB HYDROLASE SUPERFAMILY PROTEIN C4A8.06C"/>
    <property type="match status" value="1"/>
</dbReference>
<feature type="region of interest" description="Disordered" evidence="2">
    <location>
        <begin position="57"/>
        <end position="90"/>
    </location>
</feature>
<evidence type="ECO:0000256" key="2">
    <source>
        <dbReference type="SAM" id="MobiDB-lite"/>
    </source>
</evidence>
<evidence type="ECO:0000313" key="4">
    <source>
        <dbReference type="EMBL" id="CDG39243.1"/>
    </source>
</evidence>
<dbReference type="GO" id="GO:0016787">
    <property type="term" value="F:hydrolase activity"/>
    <property type="evidence" value="ECO:0007669"/>
    <property type="project" value="UniProtKB-KW"/>
</dbReference>
<evidence type="ECO:0000313" key="5">
    <source>
        <dbReference type="Proteomes" id="UP000027583"/>
    </source>
</evidence>
<dbReference type="RefSeq" id="WP_244442057.1">
    <property type="nucleotide sequence ID" value="NZ_CBLX010000009.1"/>
</dbReference>
<dbReference type="EMBL" id="CBLX010000009">
    <property type="protein sequence ID" value="CDG39243.1"/>
    <property type="molecule type" value="Genomic_DNA"/>
</dbReference>
<reference evidence="4 5" key="2">
    <citation type="journal article" date="2014" name="PLoS ONE">
        <title>Evolution of mitochondria reconstructed from the energy metabolism of living bacteria.</title>
        <authorList>
            <person name="Degli Esposti M."/>
            <person name="Chouaia B."/>
            <person name="Comandatore F."/>
            <person name="Crotti E."/>
            <person name="Sassera D."/>
            <person name="Lievens P.M."/>
            <person name="Daffonchio D."/>
            <person name="Bandi C."/>
        </authorList>
    </citation>
    <scope>NUCLEOTIDE SEQUENCE [LARGE SCALE GENOMIC DNA]</scope>
    <source>
        <strain evidence="4 5">SF2.1</strain>
    </source>
</reference>
<dbReference type="SUPFAM" id="SSF53474">
    <property type="entry name" value="alpha/beta-Hydrolases"/>
    <property type="match status" value="1"/>
</dbReference>
<gene>
    <name evidence="4" type="ORF">ASAP_1198</name>
</gene>
<dbReference type="eggNOG" id="COG0657">
    <property type="taxonomic scope" value="Bacteria"/>
</dbReference>
<dbReference type="InterPro" id="IPR029058">
    <property type="entry name" value="AB_hydrolase_fold"/>
</dbReference>
<dbReference type="PANTHER" id="PTHR48081:SF6">
    <property type="entry name" value="PEPTIDASE S9 PROLYL OLIGOPEPTIDASE CATALYTIC DOMAIN-CONTAINING PROTEIN"/>
    <property type="match status" value="1"/>
</dbReference>
<dbReference type="AlphaFoldDB" id="A0A060QEZ5"/>
<dbReference type="Pfam" id="PF20434">
    <property type="entry name" value="BD-FAE"/>
    <property type="match status" value="1"/>
</dbReference>
<keyword evidence="1" id="KW-0378">Hydrolase</keyword>
<dbReference type="Gene3D" id="3.40.50.1820">
    <property type="entry name" value="alpha/beta hydrolase"/>
    <property type="match status" value="1"/>
</dbReference>
<accession>A0A060QEZ5</accession>
<evidence type="ECO:0000259" key="3">
    <source>
        <dbReference type="Pfam" id="PF20434"/>
    </source>
</evidence>
<comment type="caution">
    <text evidence="4">The sequence shown here is derived from an EMBL/GenBank/DDBJ whole genome shotgun (WGS) entry which is preliminary data.</text>
</comment>
<proteinExistence type="predicted"/>
<organism evidence="4 5">
    <name type="scientific">Asaia bogorensis</name>
    <dbReference type="NCBI Taxonomy" id="91915"/>
    <lineage>
        <taxon>Bacteria</taxon>
        <taxon>Pseudomonadati</taxon>
        <taxon>Pseudomonadota</taxon>
        <taxon>Alphaproteobacteria</taxon>
        <taxon>Acetobacterales</taxon>
        <taxon>Acetobacteraceae</taxon>
        <taxon>Asaia</taxon>
    </lineage>
</organism>
<evidence type="ECO:0000256" key="1">
    <source>
        <dbReference type="ARBA" id="ARBA00022801"/>
    </source>
</evidence>
<feature type="domain" description="BD-FAE-like" evidence="3">
    <location>
        <begin position="116"/>
        <end position="298"/>
    </location>
</feature>
<name>A0A060QEZ5_9PROT</name>
<reference evidence="4 5" key="1">
    <citation type="journal article" date="2014" name="Genome Biol. Evol.">
        <title>Acetic acid bacteria genomes reveal functional traits for adaptation to life in insect guts.</title>
        <authorList>
            <person name="Chouaia B."/>
            <person name="Gaiarsa S."/>
            <person name="Crotti E."/>
            <person name="Comandatore F."/>
            <person name="Degli Esposti M."/>
            <person name="Ricci I."/>
            <person name="Alma A."/>
            <person name="Favia G."/>
            <person name="Bandi C."/>
            <person name="Daffonchio D."/>
        </authorList>
    </citation>
    <scope>NUCLEOTIDE SEQUENCE [LARGE SCALE GENOMIC DNA]</scope>
    <source>
        <strain evidence="4 5">SF2.1</strain>
    </source>
</reference>
<protein>
    <submittedName>
        <fullName evidence="4">Twin-arginine translocation pathway signal sequence domain protein</fullName>
    </submittedName>
</protein>
<sequence length="350" mass="37144">MSRKAPGSFRPAIAMAEQGSGYGLTAANEGPAEAKSALNRRRVLTSSLALSAAALTGCHGPSRSRSPEQIALWPETPPGGGGPSGPEQATAKGALYNITEPRLEVFRPDSPNGSAVLIAAGGGYQRIGMKREAYPAARWLSARGVTAYVLVYRLPGEGWAEGPLAPFQDARRALALIGRHAHRDGIDKARISLLGFSAGGHLMGMTASQWHGEGPFASVLAKISVPKPAGAALIYPVITLEKPYDHTATHRDLVGVDAAPDLARLWSVQSHVRPGYPPVFLTQADNDRIANPYNAALMAQTCEAIGTAVDYHRLPSGGHGFGMGEPDQVTANWPVWYESWLTQYGLIRAI</sequence>
<dbReference type="InterPro" id="IPR049492">
    <property type="entry name" value="BD-FAE-like_dom"/>
</dbReference>
<dbReference type="InterPro" id="IPR050300">
    <property type="entry name" value="GDXG_lipolytic_enzyme"/>
</dbReference>